<dbReference type="OrthoDB" id="3237992at2"/>
<dbReference type="InterPro" id="IPR002145">
    <property type="entry name" value="CopG"/>
</dbReference>
<reference evidence="2 3" key="1">
    <citation type="submission" date="2017-10" db="EMBL/GenBank/DDBJ databases">
        <title>Draft genome sequences of strains TRE 1, TRE 9, TRE H and TRI 7, isolated from tamarins, belonging to four potential novel Bifidobacterium species.</title>
        <authorList>
            <person name="Mattarelli P."/>
            <person name="Modesto M."/>
            <person name="Puglisi E."/>
            <person name="Morelli L."/>
            <person name="Spezio C."/>
            <person name="Bonetti A."/>
            <person name="Sandri C."/>
        </authorList>
    </citation>
    <scope>NUCLEOTIDE SEQUENCE [LARGE SCALE GENOMIC DNA]</scope>
    <source>
        <strain evidence="3">TRE1</strain>
    </source>
</reference>
<evidence type="ECO:0000259" key="1">
    <source>
        <dbReference type="Pfam" id="PF01402"/>
    </source>
</evidence>
<dbReference type="AlphaFoldDB" id="A0A2M9H6F5"/>
<dbReference type="Pfam" id="PF01402">
    <property type="entry name" value="RHH_1"/>
    <property type="match status" value="1"/>
</dbReference>
<gene>
    <name evidence="2" type="ORF">CS006_09705</name>
</gene>
<protein>
    <recommendedName>
        <fullName evidence="1">Ribbon-helix-helix protein CopG domain-containing protein</fullName>
    </recommendedName>
</protein>
<dbReference type="Proteomes" id="UP000229095">
    <property type="component" value="Unassembled WGS sequence"/>
</dbReference>
<evidence type="ECO:0000313" key="2">
    <source>
        <dbReference type="EMBL" id="PJM72403.1"/>
    </source>
</evidence>
<comment type="caution">
    <text evidence="2">The sequence shown here is derived from an EMBL/GenBank/DDBJ whole genome shotgun (WGS) entry which is preliminary data.</text>
</comment>
<feature type="domain" description="Ribbon-helix-helix protein CopG" evidence="1">
    <location>
        <begin position="58"/>
        <end position="94"/>
    </location>
</feature>
<dbReference type="GO" id="GO:0006355">
    <property type="term" value="P:regulation of DNA-templated transcription"/>
    <property type="evidence" value="ECO:0007669"/>
    <property type="project" value="InterPro"/>
</dbReference>
<proteinExistence type="predicted"/>
<sequence length="97" mass="11168">MGDDRDYIIVSDADFSDEENAVLNADAEEAERGYPLGFLESRRRGRPLEIGLTPARHKVQVRLDENRFRLLNEYARRHHLSQSEAMRELLDRGLASA</sequence>
<accession>A0A2M9H6F5</accession>
<evidence type="ECO:0000313" key="3">
    <source>
        <dbReference type="Proteomes" id="UP000229095"/>
    </source>
</evidence>
<organism evidence="2 3">
    <name type="scientific">Bifidobacterium primatium</name>
    <dbReference type="NCBI Taxonomy" id="2045438"/>
    <lineage>
        <taxon>Bacteria</taxon>
        <taxon>Bacillati</taxon>
        <taxon>Actinomycetota</taxon>
        <taxon>Actinomycetes</taxon>
        <taxon>Bifidobacteriales</taxon>
        <taxon>Bifidobacteriaceae</taxon>
        <taxon>Bifidobacterium</taxon>
    </lineage>
</organism>
<keyword evidence="3" id="KW-1185">Reference proteome</keyword>
<dbReference type="EMBL" id="PEBI01000005">
    <property type="protein sequence ID" value="PJM72403.1"/>
    <property type="molecule type" value="Genomic_DNA"/>
</dbReference>
<name>A0A2M9H6F5_9BIFI</name>